<gene>
    <name evidence="3" type="ORF">FHU36_000861</name>
</gene>
<feature type="region of interest" description="Disordered" evidence="1">
    <location>
        <begin position="1"/>
        <end position="21"/>
    </location>
</feature>
<feature type="domain" description="Carboxymuconolactone decarboxylase-like" evidence="2">
    <location>
        <begin position="45"/>
        <end position="114"/>
    </location>
</feature>
<sequence>MSSSTGPQADTTCHPREHLTVTPSPEAFRMARADGNERLRSSGSLFESFFSLDGAAYGAGALPVSVKELLGLVVSVMKDCEECVYYHLERCDEERVAREQVLEALQIALVGGGSVTIPLLRRAISFMEELPTLGKGRA</sequence>
<dbReference type="RefSeq" id="WP_221495764.1">
    <property type="nucleotide sequence ID" value="NZ_JACHJB010000001.1"/>
</dbReference>
<dbReference type="InterPro" id="IPR003779">
    <property type="entry name" value="CMD-like"/>
</dbReference>
<dbReference type="Proteomes" id="UP000583800">
    <property type="component" value="Unassembled WGS sequence"/>
</dbReference>
<organism evidence="3 4">
    <name type="scientific">Nonomuraea muscovyensis</name>
    <dbReference type="NCBI Taxonomy" id="1124761"/>
    <lineage>
        <taxon>Bacteria</taxon>
        <taxon>Bacillati</taxon>
        <taxon>Actinomycetota</taxon>
        <taxon>Actinomycetes</taxon>
        <taxon>Streptosporangiales</taxon>
        <taxon>Streptosporangiaceae</taxon>
        <taxon>Nonomuraea</taxon>
    </lineage>
</organism>
<proteinExistence type="predicted"/>
<dbReference type="Pfam" id="PF02627">
    <property type="entry name" value="CMD"/>
    <property type="match status" value="1"/>
</dbReference>
<dbReference type="SUPFAM" id="SSF69118">
    <property type="entry name" value="AhpD-like"/>
    <property type="match status" value="1"/>
</dbReference>
<keyword evidence="3" id="KW-0560">Oxidoreductase</keyword>
<keyword evidence="4" id="KW-1185">Reference proteome</keyword>
<dbReference type="PANTHER" id="PTHR33930:SF2">
    <property type="entry name" value="BLR3452 PROTEIN"/>
    <property type="match status" value="1"/>
</dbReference>
<protein>
    <submittedName>
        <fullName evidence="3">AhpD family alkylhydroperoxidase</fullName>
    </submittedName>
</protein>
<comment type="caution">
    <text evidence="3">The sequence shown here is derived from an EMBL/GenBank/DDBJ whole genome shotgun (WGS) entry which is preliminary data.</text>
</comment>
<evidence type="ECO:0000313" key="3">
    <source>
        <dbReference type="EMBL" id="MBB6344352.1"/>
    </source>
</evidence>
<dbReference type="Gene3D" id="1.20.1290.10">
    <property type="entry name" value="AhpD-like"/>
    <property type="match status" value="1"/>
</dbReference>
<name>A0A7X0BWR2_9ACTN</name>
<evidence type="ECO:0000256" key="1">
    <source>
        <dbReference type="SAM" id="MobiDB-lite"/>
    </source>
</evidence>
<feature type="compositionally biased region" description="Polar residues" evidence="1">
    <location>
        <begin position="1"/>
        <end position="11"/>
    </location>
</feature>
<dbReference type="GO" id="GO:0051920">
    <property type="term" value="F:peroxiredoxin activity"/>
    <property type="evidence" value="ECO:0007669"/>
    <property type="project" value="InterPro"/>
</dbReference>
<reference evidence="3 4" key="1">
    <citation type="submission" date="2020-08" db="EMBL/GenBank/DDBJ databases">
        <title>Sequencing the genomes of 1000 actinobacteria strains.</title>
        <authorList>
            <person name="Klenk H.-P."/>
        </authorList>
    </citation>
    <scope>NUCLEOTIDE SEQUENCE [LARGE SCALE GENOMIC DNA]</scope>
    <source>
        <strain evidence="3 4">DSM 45913</strain>
    </source>
</reference>
<dbReference type="EMBL" id="JACHJB010000001">
    <property type="protein sequence ID" value="MBB6344352.1"/>
    <property type="molecule type" value="Genomic_DNA"/>
</dbReference>
<keyword evidence="3" id="KW-0575">Peroxidase</keyword>
<accession>A0A7X0BWR2</accession>
<dbReference type="InterPro" id="IPR029032">
    <property type="entry name" value="AhpD-like"/>
</dbReference>
<dbReference type="PANTHER" id="PTHR33930">
    <property type="entry name" value="ALKYL HYDROPEROXIDE REDUCTASE AHPD"/>
    <property type="match status" value="1"/>
</dbReference>
<evidence type="ECO:0000259" key="2">
    <source>
        <dbReference type="Pfam" id="PF02627"/>
    </source>
</evidence>
<evidence type="ECO:0000313" key="4">
    <source>
        <dbReference type="Proteomes" id="UP000583800"/>
    </source>
</evidence>
<dbReference type="AlphaFoldDB" id="A0A7X0BWR2"/>